<evidence type="ECO:0000313" key="3">
    <source>
        <dbReference type="Proteomes" id="UP001165270"/>
    </source>
</evidence>
<keyword evidence="3" id="KW-1185">Reference proteome</keyword>
<sequence>MPVRIHKARHHQLVCSIDDLFVADSGGRVAKAGDAAIPDQDIGDPAHPVREEDVTASQQEGLGHGSV</sequence>
<accession>A0ABS9XUI2</accession>
<feature type="region of interest" description="Disordered" evidence="1">
    <location>
        <begin position="34"/>
        <end position="67"/>
    </location>
</feature>
<evidence type="ECO:0000256" key="1">
    <source>
        <dbReference type="SAM" id="MobiDB-lite"/>
    </source>
</evidence>
<protein>
    <recommendedName>
        <fullName evidence="4">Transposase</fullName>
    </recommendedName>
</protein>
<reference evidence="2" key="1">
    <citation type="submission" date="2022-03" db="EMBL/GenBank/DDBJ databases">
        <title>Streptomyces 7R015 and 7R016 isolated from Barleria lupulina in Thailand.</title>
        <authorList>
            <person name="Kanchanasin P."/>
            <person name="Phongsopitanun W."/>
            <person name="Tanasupawat S."/>
        </authorList>
    </citation>
    <scope>NUCLEOTIDE SEQUENCE</scope>
    <source>
        <strain evidence="2">7R016</strain>
    </source>
</reference>
<name>A0ABS9XUI2_9ACTN</name>
<dbReference type="Proteomes" id="UP001165270">
    <property type="component" value="Unassembled WGS sequence"/>
</dbReference>
<dbReference type="EMBL" id="JALDAX010000024">
    <property type="protein sequence ID" value="MCI3245732.1"/>
    <property type="molecule type" value="Genomic_DNA"/>
</dbReference>
<comment type="caution">
    <text evidence="2">The sequence shown here is derived from an EMBL/GenBank/DDBJ whole genome shotgun (WGS) entry which is preliminary data.</text>
</comment>
<evidence type="ECO:0008006" key="4">
    <source>
        <dbReference type="Google" id="ProtNLM"/>
    </source>
</evidence>
<gene>
    <name evidence="2" type="ORF">MQN93_39105</name>
</gene>
<proteinExistence type="predicted"/>
<organism evidence="2 3">
    <name type="scientific">Streptomyces spinosisporus</name>
    <dbReference type="NCBI Taxonomy" id="2927582"/>
    <lineage>
        <taxon>Bacteria</taxon>
        <taxon>Bacillati</taxon>
        <taxon>Actinomycetota</taxon>
        <taxon>Actinomycetes</taxon>
        <taxon>Kitasatosporales</taxon>
        <taxon>Streptomycetaceae</taxon>
        <taxon>Streptomyces</taxon>
    </lineage>
</organism>
<dbReference type="RefSeq" id="WP_242713229.1">
    <property type="nucleotide sequence ID" value="NZ_JALDAX010000024.1"/>
</dbReference>
<evidence type="ECO:0000313" key="2">
    <source>
        <dbReference type="EMBL" id="MCI3245732.1"/>
    </source>
</evidence>